<evidence type="ECO:0000259" key="6">
    <source>
        <dbReference type="Pfam" id="PF05175"/>
    </source>
</evidence>
<evidence type="ECO:0000256" key="4">
    <source>
        <dbReference type="ARBA" id="ARBA00022691"/>
    </source>
</evidence>
<dbReference type="InterPro" id="IPR007848">
    <property type="entry name" value="Small_mtfrase_dom"/>
</dbReference>
<dbReference type="EMBL" id="SJKD01000005">
    <property type="protein sequence ID" value="TCC47716.1"/>
    <property type="molecule type" value="Genomic_DNA"/>
</dbReference>
<comment type="catalytic activity">
    <reaction evidence="5">
        <text>L-glutaminyl-[peptide chain release factor] + S-adenosyl-L-methionine = N(5)-methyl-L-glutaminyl-[peptide chain release factor] + S-adenosyl-L-homocysteine + H(+)</text>
        <dbReference type="Rhea" id="RHEA:42896"/>
        <dbReference type="Rhea" id="RHEA-COMP:10271"/>
        <dbReference type="Rhea" id="RHEA-COMP:10272"/>
        <dbReference type="ChEBI" id="CHEBI:15378"/>
        <dbReference type="ChEBI" id="CHEBI:30011"/>
        <dbReference type="ChEBI" id="CHEBI:57856"/>
        <dbReference type="ChEBI" id="CHEBI:59789"/>
        <dbReference type="ChEBI" id="CHEBI:61891"/>
        <dbReference type="EC" id="2.1.1.297"/>
    </reaction>
</comment>
<evidence type="ECO:0000313" key="7">
    <source>
        <dbReference type="EMBL" id="TCC47716.1"/>
    </source>
</evidence>
<dbReference type="GO" id="GO:0032259">
    <property type="term" value="P:methylation"/>
    <property type="evidence" value="ECO:0007669"/>
    <property type="project" value="UniProtKB-KW"/>
</dbReference>
<sequence>MSVSSVPSSDLGSVVDRLRAAGCVFAEDEAAMIAETARDDAELRAMADRRIAGLPLEHVLGWASFRGLRIAVDPGVFIPRRRTEFLVAEALRVTAPGAVVLDLGCGSGALGAAIAAEQQVSLYAADIELAAVRCARRNLVPWRGSVYQGDLFSALPDELRGRIDVLLANVPYVPTNEIRLLPPEARLYEPHVTLDGGPDGLATLRRVAAAAPEWLAPGGHVFVEMSEHQAPPARAVFVEHGLAAEIVADDDLGATVVYGIKPGAARAGGSPAG</sequence>
<evidence type="ECO:0000256" key="3">
    <source>
        <dbReference type="ARBA" id="ARBA00022679"/>
    </source>
</evidence>
<feature type="domain" description="Methyltransferase small" evidence="6">
    <location>
        <begin position="72"/>
        <end position="173"/>
    </location>
</feature>
<keyword evidence="2" id="KW-0489">Methyltransferase</keyword>
<gene>
    <name evidence="7" type="ORF">E0H75_23485</name>
</gene>
<dbReference type="EC" id="2.1.1.297" evidence="1"/>
<organism evidence="7 8">
    <name type="scientific">Kribbella capetownensis</name>
    <dbReference type="NCBI Taxonomy" id="1572659"/>
    <lineage>
        <taxon>Bacteria</taxon>
        <taxon>Bacillati</taxon>
        <taxon>Actinomycetota</taxon>
        <taxon>Actinomycetes</taxon>
        <taxon>Propionibacteriales</taxon>
        <taxon>Kribbellaceae</taxon>
        <taxon>Kribbella</taxon>
    </lineage>
</organism>
<evidence type="ECO:0000256" key="2">
    <source>
        <dbReference type="ARBA" id="ARBA00022603"/>
    </source>
</evidence>
<dbReference type="NCBIfam" id="TIGR03704">
    <property type="entry name" value="PrmC_rel_meth"/>
    <property type="match status" value="1"/>
</dbReference>
<dbReference type="Pfam" id="PF05175">
    <property type="entry name" value="MTS"/>
    <property type="match status" value="1"/>
</dbReference>
<proteinExistence type="predicted"/>
<name>A0A4R0JRL0_9ACTN</name>
<evidence type="ECO:0000256" key="1">
    <source>
        <dbReference type="ARBA" id="ARBA00012771"/>
    </source>
</evidence>
<accession>A0A4R0JRL0</accession>
<dbReference type="OrthoDB" id="9800643at2"/>
<protein>
    <recommendedName>
        <fullName evidence="1">peptide chain release factor N(5)-glutamine methyltransferase</fullName>
        <ecNumber evidence="1">2.1.1.297</ecNumber>
    </recommendedName>
</protein>
<dbReference type="InterPro" id="IPR029063">
    <property type="entry name" value="SAM-dependent_MTases_sf"/>
</dbReference>
<evidence type="ECO:0000256" key="5">
    <source>
        <dbReference type="ARBA" id="ARBA00048391"/>
    </source>
</evidence>
<reference evidence="7 8" key="1">
    <citation type="submission" date="2019-02" db="EMBL/GenBank/DDBJ databases">
        <title>Kribbella capetownensis sp. nov. and Kribbella speibonae sp. nov., isolated from soil.</title>
        <authorList>
            <person name="Curtis S.M."/>
            <person name="Norton I."/>
            <person name="Everest G.J."/>
            <person name="Meyers P.R."/>
        </authorList>
    </citation>
    <scope>NUCLEOTIDE SEQUENCE [LARGE SCALE GENOMIC DNA]</scope>
    <source>
        <strain evidence="7 8">YM53</strain>
    </source>
</reference>
<evidence type="ECO:0000313" key="8">
    <source>
        <dbReference type="Proteomes" id="UP000293342"/>
    </source>
</evidence>
<dbReference type="InterPro" id="IPR022446">
    <property type="entry name" value="MeTrfrase_put"/>
</dbReference>
<dbReference type="PANTHER" id="PTHR18895">
    <property type="entry name" value="HEMK METHYLTRANSFERASE"/>
    <property type="match status" value="1"/>
</dbReference>
<dbReference type="InterPro" id="IPR050320">
    <property type="entry name" value="N5-glutamine_MTase"/>
</dbReference>
<dbReference type="AlphaFoldDB" id="A0A4R0JRL0"/>
<comment type="caution">
    <text evidence="7">The sequence shown here is derived from an EMBL/GenBank/DDBJ whole genome shotgun (WGS) entry which is preliminary data.</text>
</comment>
<dbReference type="PANTHER" id="PTHR18895:SF74">
    <property type="entry name" value="MTRF1L RELEASE FACTOR GLUTAMINE METHYLTRANSFERASE"/>
    <property type="match status" value="1"/>
</dbReference>
<dbReference type="GO" id="GO:0102559">
    <property type="term" value="F:peptide chain release factor N(5)-glutamine methyltransferase activity"/>
    <property type="evidence" value="ECO:0007669"/>
    <property type="project" value="UniProtKB-EC"/>
</dbReference>
<dbReference type="SUPFAM" id="SSF53335">
    <property type="entry name" value="S-adenosyl-L-methionine-dependent methyltransferases"/>
    <property type="match status" value="1"/>
</dbReference>
<keyword evidence="8" id="KW-1185">Reference proteome</keyword>
<keyword evidence="3" id="KW-0808">Transferase</keyword>
<dbReference type="CDD" id="cd02440">
    <property type="entry name" value="AdoMet_MTases"/>
    <property type="match status" value="1"/>
</dbReference>
<dbReference type="InterPro" id="IPR004556">
    <property type="entry name" value="HemK-like"/>
</dbReference>
<dbReference type="Gene3D" id="3.40.50.150">
    <property type="entry name" value="Vaccinia Virus protein VP39"/>
    <property type="match status" value="1"/>
</dbReference>
<dbReference type="Proteomes" id="UP000293342">
    <property type="component" value="Unassembled WGS sequence"/>
</dbReference>
<dbReference type="NCBIfam" id="TIGR00536">
    <property type="entry name" value="hemK_fam"/>
    <property type="match status" value="1"/>
</dbReference>
<keyword evidence="4" id="KW-0949">S-adenosyl-L-methionine</keyword>